<dbReference type="GeneTree" id="ENSGT00940000163421"/>
<evidence type="ECO:0000313" key="14">
    <source>
        <dbReference type="Ensembl" id="ENSCSEP00000008294.1"/>
    </source>
</evidence>
<evidence type="ECO:0000256" key="7">
    <source>
        <dbReference type="ARBA" id="ARBA00022968"/>
    </source>
</evidence>
<dbReference type="FunFam" id="3.90.550.50:FF:000001">
    <property type="entry name" value="Hexosyltransferase"/>
    <property type="match status" value="1"/>
</dbReference>
<dbReference type="AlphaFoldDB" id="A0A3P8V2I0"/>
<evidence type="ECO:0000256" key="4">
    <source>
        <dbReference type="ARBA" id="ARBA00022676"/>
    </source>
</evidence>
<name>A0A3P8V2I0_CYNSE</name>
<dbReference type="Proteomes" id="UP000265120">
    <property type="component" value="Chromosome 15"/>
</dbReference>
<keyword evidence="11" id="KW-0472">Membrane</keyword>
<dbReference type="GO" id="GO:0006629">
    <property type="term" value="P:lipid metabolic process"/>
    <property type="evidence" value="ECO:0007669"/>
    <property type="project" value="UniProtKB-KW"/>
</dbReference>
<evidence type="ECO:0000256" key="8">
    <source>
        <dbReference type="ARBA" id="ARBA00022989"/>
    </source>
</evidence>
<keyword evidence="6" id="KW-0812">Transmembrane</keyword>
<dbReference type="OMA" id="TEEREWF"/>
<sequence>MHHFVTVNKGRLRLNNPKWEDPGPYHVAFPHNYQFIMDITPVCKTTTPFLVLMVHVGPGDVAARDTIRKTWGNEKKVLGQLVSTVFIVGLAEGPDADHQQEKLREESYQHHDLIQSDFLDTSYNSTIKTMVMMRWLVAHCSEASYVMKVDPDVFVHVHNLVQLLLDPGTAKQNYMTGLVIRHRPVLRNPYLKLYMPREVIPEPEYPAYPMNMAYIMSLDLAEKILSVPSRIKPIHITDVYLGMCLKDLDISLSDPTKPTMFLMEPIYQLSNCRLLEVIAARTMGISLMTSLWERSRDQDTRC</sequence>
<evidence type="ECO:0000256" key="13">
    <source>
        <dbReference type="RuleBase" id="RU363063"/>
    </source>
</evidence>
<evidence type="ECO:0000256" key="10">
    <source>
        <dbReference type="ARBA" id="ARBA00023098"/>
    </source>
</evidence>
<protein>
    <recommendedName>
        <fullName evidence="13">Hexosyltransferase</fullName>
        <ecNumber evidence="13">2.4.1.-</ecNumber>
    </recommendedName>
</protein>
<reference evidence="14" key="2">
    <citation type="submission" date="2025-08" db="UniProtKB">
        <authorList>
            <consortium name="Ensembl"/>
        </authorList>
    </citation>
    <scope>IDENTIFICATION</scope>
</reference>
<dbReference type="Pfam" id="PF01762">
    <property type="entry name" value="Galactosyl_T"/>
    <property type="match status" value="1"/>
</dbReference>
<evidence type="ECO:0000256" key="9">
    <source>
        <dbReference type="ARBA" id="ARBA00023034"/>
    </source>
</evidence>
<evidence type="ECO:0000313" key="15">
    <source>
        <dbReference type="Proteomes" id="UP000265120"/>
    </source>
</evidence>
<accession>A0A3P8V2I0</accession>
<proteinExistence type="inferred from homology"/>
<dbReference type="Gene3D" id="3.90.550.50">
    <property type="match status" value="1"/>
</dbReference>
<comment type="subcellular location">
    <subcellularLocation>
        <location evidence="1 13">Golgi apparatus membrane</location>
        <topology evidence="1 13">Single-pass type II membrane protein</topology>
    </subcellularLocation>
</comment>
<dbReference type="GO" id="GO:0006493">
    <property type="term" value="P:protein O-linked glycosylation"/>
    <property type="evidence" value="ECO:0007669"/>
    <property type="project" value="TreeGrafter"/>
</dbReference>
<reference evidence="14" key="3">
    <citation type="submission" date="2025-09" db="UniProtKB">
        <authorList>
            <consortium name="Ensembl"/>
        </authorList>
    </citation>
    <scope>IDENTIFICATION</scope>
</reference>
<keyword evidence="8" id="KW-1133">Transmembrane helix</keyword>
<dbReference type="InParanoid" id="A0A3P8V2I0"/>
<dbReference type="GO" id="GO:0000139">
    <property type="term" value="C:Golgi membrane"/>
    <property type="evidence" value="ECO:0007669"/>
    <property type="project" value="UniProtKB-SubCell"/>
</dbReference>
<dbReference type="Ensembl" id="ENSCSET00000008380.1">
    <property type="protein sequence ID" value="ENSCSEP00000008294.1"/>
    <property type="gene ID" value="ENSCSEG00000005311.1"/>
</dbReference>
<comment type="pathway">
    <text evidence="2">Protein modification; protein glycosylation.</text>
</comment>
<evidence type="ECO:0000256" key="12">
    <source>
        <dbReference type="ARBA" id="ARBA00023180"/>
    </source>
</evidence>
<evidence type="ECO:0000256" key="2">
    <source>
        <dbReference type="ARBA" id="ARBA00004922"/>
    </source>
</evidence>
<evidence type="ECO:0000256" key="3">
    <source>
        <dbReference type="ARBA" id="ARBA00008661"/>
    </source>
</evidence>
<comment type="similarity">
    <text evidence="3 13">Belongs to the glycosyltransferase 31 family.</text>
</comment>
<keyword evidence="12" id="KW-0325">Glycoprotein</keyword>
<keyword evidence="4 13" id="KW-0328">Glycosyltransferase</keyword>
<keyword evidence="10" id="KW-0443">Lipid metabolism</keyword>
<keyword evidence="5" id="KW-0808">Transferase</keyword>
<evidence type="ECO:0000256" key="5">
    <source>
        <dbReference type="ARBA" id="ARBA00022679"/>
    </source>
</evidence>
<keyword evidence="15" id="KW-1185">Reference proteome</keyword>
<organism evidence="14 15">
    <name type="scientific">Cynoglossus semilaevis</name>
    <name type="common">Tongue sole</name>
    <dbReference type="NCBI Taxonomy" id="244447"/>
    <lineage>
        <taxon>Eukaryota</taxon>
        <taxon>Metazoa</taxon>
        <taxon>Chordata</taxon>
        <taxon>Craniata</taxon>
        <taxon>Vertebrata</taxon>
        <taxon>Euteleostomi</taxon>
        <taxon>Actinopterygii</taxon>
        <taxon>Neopterygii</taxon>
        <taxon>Teleostei</taxon>
        <taxon>Neoteleostei</taxon>
        <taxon>Acanthomorphata</taxon>
        <taxon>Carangaria</taxon>
        <taxon>Pleuronectiformes</taxon>
        <taxon>Pleuronectoidei</taxon>
        <taxon>Cynoglossidae</taxon>
        <taxon>Cynoglossinae</taxon>
        <taxon>Cynoglossus</taxon>
    </lineage>
</organism>
<keyword evidence="7" id="KW-0735">Signal-anchor</keyword>
<dbReference type="GO" id="GO:0008499">
    <property type="term" value="F:N-acetyl-beta-D-glucosaminide beta-(1,3)-galactosyltransferase activity"/>
    <property type="evidence" value="ECO:0007669"/>
    <property type="project" value="TreeGrafter"/>
</dbReference>
<dbReference type="STRING" id="244447.ENSCSEP00000008294"/>
<dbReference type="PANTHER" id="PTHR11214">
    <property type="entry name" value="BETA-1,3-N-ACETYLGLUCOSAMINYLTRANSFERASE"/>
    <property type="match status" value="1"/>
</dbReference>
<dbReference type="InterPro" id="IPR002659">
    <property type="entry name" value="Glyco_trans_31"/>
</dbReference>
<dbReference type="PANTHER" id="PTHR11214:SF115">
    <property type="entry name" value="HEXOSYLTRANSFERASE"/>
    <property type="match status" value="1"/>
</dbReference>
<dbReference type="KEGG" id="csem:103390802"/>
<dbReference type="FunCoup" id="A0A3P8V2I0">
    <property type="interactions" value="8"/>
</dbReference>
<dbReference type="EC" id="2.4.1.-" evidence="13"/>
<reference evidence="14 15" key="1">
    <citation type="journal article" date="2014" name="Nat. Genet.">
        <title>Whole-genome sequence of a flatfish provides insights into ZW sex chromosome evolution and adaptation to a benthic lifestyle.</title>
        <authorList>
            <person name="Chen S."/>
            <person name="Zhang G."/>
            <person name="Shao C."/>
            <person name="Huang Q."/>
            <person name="Liu G."/>
            <person name="Zhang P."/>
            <person name="Song W."/>
            <person name="An N."/>
            <person name="Chalopin D."/>
            <person name="Volff J.N."/>
            <person name="Hong Y."/>
            <person name="Li Q."/>
            <person name="Sha Z."/>
            <person name="Zhou H."/>
            <person name="Xie M."/>
            <person name="Yu Q."/>
            <person name="Liu Y."/>
            <person name="Xiang H."/>
            <person name="Wang N."/>
            <person name="Wu K."/>
            <person name="Yang C."/>
            <person name="Zhou Q."/>
            <person name="Liao X."/>
            <person name="Yang L."/>
            <person name="Hu Q."/>
            <person name="Zhang J."/>
            <person name="Meng L."/>
            <person name="Jin L."/>
            <person name="Tian Y."/>
            <person name="Lian J."/>
            <person name="Yang J."/>
            <person name="Miao G."/>
            <person name="Liu S."/>
            <person name="Liang Z."/>
            <person name="Yan F."/>
            <person name="Li Y."/>
            <person name="Sun B."/>
            <person name="Zhang H."/>
            <person name="Zhang J."/>
            <person name="Zhu Y."/>
            <person name="Du M."/>
            <person name="Zhao Y."/>
            <person name="Schartl M."/>
            <person name="Tang Q."/>
            <person name="Wang J."/>
        </authorList>
    </citation>
    <scope>NUCLEOTIDE SEQUENCE</scope>
</reference>
<evidence type="ECO:0000256" key="6">
    <source>
        <dbReference type="ARBA" id="ARBA00022692"/>
    </source>
</evidence>
<evidence type="ECO:0000256" key="11">
    <source>
        <dbReference type="ARBA" id="ARBA00023136"/>
    </source>
</evidence>
<evidence type="ECO:0000256" key="1">
    <source>
        <dbReference type="ARBA" id="ARBA00004323"/>
    </source>
</evidence>
<keyword evidence="9 13" id="KW-0333">Golgi apparatus</keyword>